<evidence type="ECO:0000313" key="1">
    <source>
        <dbReference type="EMBL" id="SER32148.1"/>
    </source>
</evidence>
<reference evidence="1 2" key="1">
    <citation type="submission" date="2016-10" db="EMBL/GenBank/DDBJ databases">
        <authorList>
            <person name="de Groot N.N."/>
        </authorList>
    </citation>
    <scope>NUCLEOTIDE SEQUENCE [LARGE SCALE GENOMIC DNA]</scope>
    <source>
        <strain evidence="1 2">A52C2</strain>
    </source>
</reference>
<name>A0A1H9N8C6_9HYPH</name>
<evidence type="ECO:0000313" key="2">
    <source>
        <dbReference type="Proteomes" id="UP000199647"/>
    </source>
</evidence>
<dbReference type="AlphaFoldDB" id="A0A1H9N8C6"/>
<dbReference type="RefSeq" id="WP_092498745.1">
    <property type="nucleotide sequence ID" value="NZ_FOFG01000015.1"/>
</dbReference>
<keyword evidence="1" id="KW-0131">Cell cycle</keyword>
<organism evidence="1 2">
    <name type="scientific">Faunimonas pinastri</name>
    <dbReference type="NCBI Taxonomy" id="1855383"/>
    <lineage>
        <taxon>Bacteria</taxon>
        <taxon>Pseudomonadati</taxon>
        <taxon>Pseudomonadota</taxon>
        <taxon>Alphaproteobacteria</taxon>
        <taxon>Hyphomicrobiales</taxon>
        <taxon>Afifellaceae</taxon>
        <taxon>Faunimonas</taxon>
    </lineage>
</organism>
<dbReference type="Pfam" id="PF04977">
    <property type="entry name" value="DivIC"/>
    <property type="match status" value="1"/>
</dbReference>
<dbReference type="Proteomes" id="UP000199647">
    <property type="component" value="Unassembled WGS sequence"/>
</dbReference>
<dbReference type="EMBL" id="FOFG01000015">
    <property type="protein sequence ID" value="SER32148.1"/>
    <property type="molecule type" value="Genomic_DNA"/>
</dbReference>
<proteinExistence type="predicted"/>
<dbReference type="OrthoDB" id="9815600at2"/>
<sequence>MATRQYKQSKLKPLLVPACSLLVLGYFAYNAVEGQYGLHALDKLQVRVTDLQGELDTVSKQRADIERHVELLRSDSVDKDLLDERGRATLGFVNAKDLIILINPTTGELLTPG</sequence>
<dbReference type="STRING" id="1855383.SAMN05216548_11535"/>
<dbReference type="InterPro" id="IPR007060">
    <property type="entry name" value="FtsL/DivIC"/>
</dbReference>
<gene>
    <name evidence="1" type="ORF">SAMN05216548_11535</name>
</gene>
<protein>
    <submittedName>
        <fullName evidence="1">Cell division protein FtsB</fullName>
    </submittedName>
</protein>
<accession>A0A1H9N8C6</accession>
<keyword evidence="2" id="KW-1185">Reference proteome</keyword>
<dbReference type="GO" id="GO:0051301">
    <property type="term" value="P:cell division"/>
    <property type="evidence" value="ECO:0007669"/>
    <property type="project" value="UniProtKB-KW"/>
</dbReference>
<keyword evidence="1" id="KW-0132">Cell division</keyword>